<evidence type="ECO:0000313" key="2">
    <source>
        <dbReference type="Proteomes" id="UP000287385"/>
    </source>
</evidence>
<dbReference type="AlphaFoldDB" id="A0A401X7Y6"/>
<dbReference type="NCBIfam" id="TIGR02566">
    <property type="entry name" value="cas_Csy3"/>
    <property type="match status" value="1"/>
</dbReference>
<keyword evidence="2" id="KW-1185">Reference proteome</keyword>
<dbReference type="CDD" id="cd09737">
    <property type="entry name" value="Csy3_I-F"/>
    <property type="match status" value="1"/>
</dbReference>
<name>A0A401X7Y6_ACEPA</name>
<reference evidence="1 2" key="1">
    <citation type="submission" date="2016-06" db="EMBL/GenBank/DDBJ databases">
        <title>Acetobacter pasteurianus NBRC 3278 whole genome sequencing project.</title>
        <authorList>
            <person name="Matsutani M."/>
            <person name="Shiwa Y."/>
            <person name="Okamoto-Kainuma A."/>
            <person name="Ishikawa M."/>
            <person name="Koizumi Y."/>
            <person name="Yoshikawa H."/>
            <person name="Yakushi T."/>
            <person name="Matsushita K."/>
        </authorList>
    </citation>
    <scope>NUCLEOTIDE SEQUENCE [LARGE SCALE GENOMIC DNA]</scope>
    <source>
        <strain evidence="1 2">NBRC 3278</strain>
    </source>
</reference>
<dbReference type="RefSeq" id="WP_199798620.1">
    <property type="nucleotide sequence ID" value="NZ_BDEV01000123.1"/>
</dbReference>
<dbReference type="EMBL" id="BDEV01000123">
    <property type="protein sequence ID" value="GCD63789.1"/>
    <property type="molecule type" value="Genomic_DNA"/>
</dbReference>
<gene>
    <name evidence="1" type="ORF">NBRC3278_2882</name>
</gene>
<protein>
    <submittedName>
        <fullName evidence="1">CRISPR-associated protein Csy3</fullName>
    </submittedName>
</protein>
<proteinExistence type="predicted"/>
<dbReference type="Proteomes" id="UP000287385">
    <property type="component" value="Unassembled WGS sequence"/>
</dbReference>
<dbReference type="InterPro" id="IPR013399">
    <property type="entry name" value="CRISPR-assoc_prot_Csy3"/>
</dbReference>
<dbReference type="Pfam" id="PF09615">
    <property type="entry name" value="Cas_Csy3"/>
    <property type="match status" value="1"/>
</dbReference>
<accession>A0A401X7Y6</accession>
<comment type="caution">
    <text evidence="1">The sequence shown here is derived from an EMBL/GenBank/DDBJ whole genome shotgun (WGS) entry which is preliminary data.</text>
</comment>
<sequence>MTQLSLSTEKAMPKSAIANPSVLAFERKIDPSDAIFTSGNGDPIILREKAVRGTISNRIKKQKDADPAKLDAAIESPNLQTVDVATLPVDGEGADTLVVTFTVRVIGNVGVPCACNEPTYRDRVQSVVADYIARDGFRTLGLRYAENIANARALWRNRLSAQDIETTVRLLKDGKAVKSWSFDSFSLRLNEAGVSDNKDIIDLGTVIADALAGKSLALLEVVSKARMAPGLEVFPSQELIMDRTRNSKSRTLYAVETKSGPVAALHSQKVGNALRTVDTWYPDSDGMPIAAEMYGSVTTMSKAFRQPRLKRDFYNLLDGWMLKDKVPSEGDQHYVMACIIRGGVFGSAD</sequence>
<organism evidence="1 2">
    <name type="scientific">Acetobacter pasteurianus NBRC 3278</name>
    <dbReference type="NCBI Taxonomy" id="1226660"/>
    <lineage>
        <taxon>Bacteria</taxon>
        <taxon>Pseudomonadati</taxon>
        <taxon>Pseudomonadota</taxon>
        <taxon>Alphaproteobacteria</taxon>
        <taxon>Acetobacterales</taxon>
        <taxon>Acetobacteraceae</taxon>
        <taxon>Acetobacter</taxon>
    </lineage>
</organism>
<evidence type="ECO:0000313" key="1">
    <source>
        <dbReference type="EMBL" id="GCD63789.1"/>
    </source>
</evidence>